<dbReference type="KEGG" id="snay:FZC37_00405"/>
<proteinExistence type="predicted"/>
<dbReference type="Proteomes" id="UP000323844">
    <property type="component" value="Chromosome"/>
</dbReference>
<protein>
    <submittedName>
        <fullName evidence="1">Uncharacterized protein</fullName>
    </submittedName>
</protein>
<dbReference type="RefSeq" id="WP_148951766.1">
    <property type="nucleotide sequence ID" value="NZ_CP043312.1"/>
</dbReference>
<dbReference type="EMBL" id="CP043312">
    <property type="protein sequence ID" value="QEK39405.1"/>
    <property type="molecule type" value="Genomic_DNA"/>
</dbReference>
<evidence type="ECO:0000313" key="2">
    <source>
        <dbReference type="Proteomes" id="UP000323844"/>
    </source>
</evidence>
<organism evidence="1 2">
    <name type="scientific">Candidatus Sneabacter namystus</name>
    <dbReference type="NCBI Taxonomy" id="2601646"/>
    <lineage>
        <taxon>Bacteria</taxon>
        <taxon>Pseudomonadati</taxon>
        <taxon>Pseudomonadota</taxon>
        <taxon>Alphaproteobacteria</taxon>
        <taxon>Rickettsiales</taxon>
        <taxon>Rickettsiaceae</taxon>
        <taxon>Rickettsieae</taxon>
        <taxon>Candidatus Sneabacter</taxon>
    </lineage>
</organism>
<name>A0A5C0UGZ6_9RICK</name>
<keyword evidence="2" id="KW-1185">Reference proteome</keyword>
<accession>A0A5C0UGZ6</accession>
<sequence>MILVLHNNDLGAKNFEQYLEKNKIHYVSISLQDIVKDTKIFDTFSTQTSKCIWKFKECEIDFDNVSGIYNCISYLTLEHLIDFTPEDRHYVKNEWWAYLIYRINNSHNVINPISEAMSSGMINQFPFIYNNASTLGFKTPKYYISQSTEELLELANDLQRYISKSITYFDNSFRESSSINDDTISLIEYLPGNILYVHLIDEQIWCSIYKNGTVYQYEMDKANKDRCYKMALLLGIRKCEFIFKQEKDGNLALYYVSAHPNLSKAHESYIEQIYKTIYEKLSSSK</sequence>
<dbReference type="AlphaFoldDB" id="A0A5C0UGZ6"/>
<reference evidence="1 2" key="1">
    <citation type="submission" date="2019-08" db="EMBL/GenBank/DDBJ databases">
        <title>Highly reduced genomes of protist endosymbionts show evolutionary convergence.</title>
        <authorList>
            <person name="George E."/>
            <person name="Husnik F."/>
            <person name="Tashyreva D."/>
            <person name="Prokopchuk G."/>
            <person name="Horak A."/>
            <person name="Kwong W.K."/>
            <person name="Lukes J."/>
            <person name="Keeling P.J."/>
        </authorList>
    </citation>
    <scope>NUCLEOTIDE SEQUENCE [LARGE SCALE GENOMIC DNA]</scope>
    <source>
        <strain evidence="1">1621</strain>
    </source>
</reference>
<evidence type="ECO:0000313" key="1">
    <source>
        <dbReference type="EMBL" id="QEK39405.1"/>
    </source>
</evidence>
<gene>
    <name evidence="1" type="ORF">FZC37_00405</name>
</gene>